<dbReference type="Proteomes" id="UP001652626">
    <property type="component" value="Chromosome 23"/>
</dbReference>
<dbReference type="InterPro" id="IPR043504">
    <property type="entry name" value="Peptidase_S1_PA_chymotrypsin"/>
</dbReference>
<dbReference type="InterPro" id="IPR018114">
    <property type="entry name" value="TRYPSIN_HIS"/>
</dbReference>
<dbReference type="PROSITE" id="PS00135">
    <property type="entry name" value="TRYPSIN_SER"/>
    <property type="match status" value="1"/>
</dbReference>
<feature type="domain" description="Peptidase S1" evidence="4">
    <location>
        <begin position="181"/>
        <end position="439"/>
    </location>
</feature>
<evidence type="ECO:0000256" key="2">
    <source>
        <dbReference type="RuleBase" id="RU363034"/>
    </source>
</evidence>
<dbReference type="InterPro" id="IPR033116">
    <property type="entry name" value="TRYPSIN_SER"/>
</dbReference>
<evidence type="ECO:0000259" key="4">
    <source>
        <dbReference type="PROSITE" id="PS50240"/>
    </source>
</evidence>
<dbReference type="InterPro" id="IPR051333">
    <property type="entry name" value="CLIP_Serine_Protease"/>
</dbReference>
<keyword evidence="5" id="KW-1185">Reference proteome</keyword>
<dbReference type="PANTHER" id="PTHR24260">
    <property type="match status" value="1"/>
</dbReference>
<feature type="signal peptide" evidence="3">
    <location>
        <begin position="1"/>
        <end position="18"/>
    </location>
</feature>
<dbReference type="InterPro" id="IPR009003">
    <property type="entry name" value="Peptidase_S1_PA"/>
</dbReference>
<dbReference type="InterPro" id="IPR001254">
    <property type="entry name" value="Trypsin_dom"/>
</dbReference>
<dbReference type="CDD" id="cd00190">
    <property type="entry name" value="Tryp_SPc"/>
    <property type="match status" value="1"/>
</dbReference>
<feature type="chain" id="PRO_5045508313" evidence="3">
    <location>
        <begin position="19"/>
        <end position="441"/>
    </location>
</feature>
<dbReference type="RefSeq" id="XP_064074660.1">
    <property type="nucleotide sequence ID" value="XM_064218590.1"/>
</dbReference>
<evidence type="ECO:0000313" key="6">
    <source>
        <dbReference type="RefSeq" id="XP_064074660.1"/>
    </source>
</evidence>
<dbReference type="PROSITE" id="PS50240">
    <property type="entry name" value="TRYPSIN_DOM"/>
    <property type="match status" value="1"/>
</dbReference>
<dbReference type="Gene3D" id="2.40.10.10">
    <property type="entry name" value="Trypsin-like serine proteases"/>
    <property type="match status" value="1"/>
</dbReference>
<protein>
    <submittedName>
        <fullName evidence="6">Chymotrypsin-like elastase family member 2A</fullName>
    </submittedName>
</protein>
<dbReference type="Pfam" id="PF00089">
    <property type="entry name" value="Trypsin"/>
    <property type="match status" value="1"/>
</dbReference>
<keyword evidence="2" id="KW-0720">Serine protease</keyword>
<sequence>MKQELIYVFITLLLNVNADNDSGWTFIGNPILLARPCNGSTDISVTFEPGVAPEEENSYTVFIEKKFPKTSRIILKFDADASVTLKDRNFARISASKYESNTFDIVFFKEHNGISFIVKGLTPGTVPYFTNVKINSKEYCKKPLGGFLDQYISGYQDHAESASREPATSCGRRKVGHTELIVSAAPTKPGDWPWHVALYKLERSSIKYICGGTLISENFVLTAAHCTSSRGVKLLPEVLSVVLGKYNLIGGDIGTQEREVYQIILHDKFEHRHLDHDIALIKLKTEAVFNDYVQPACLWYDKAQEKLPTNEVLGTIVGWGFDINESLSHQLNQASMPIVSENTCIKSNPLFYATVLNENKFCAGHRNGTSACNGDSGSAFQVFVPDVAKDTNKTNGAWFVRGIVSLTVSRTDVAICDPEYYVVFTDVGKYIHWINKNMKKN</sequence>
<evidence type="ECO:0000256" key="1">
    <source>
        <dbReference type="ARBA" id="ARBA00023157"/>
    </source>
</evidence>
<proteinExistence type="predicted"/>
<organism evidence="5 6">
    <name type="scientific">Vanessa tameamea</name>
    <name type="common">Kamehameha butterfly</name>
    <dbReference type="NCBI Taxonomy" id="334116"/>
    <lineage>
        <taxon>Eukaryota</taxon>
        <taxon>Metazoa</taxon>
        <taxon>Ecdysozoa</taxon>
        <taxon>Arthropoda</taxon>
        <taxon>Hexapoda</taxon>
        <taxon>Insecta</taxon>
        <taxon>Pterygota</taxon>
        <taxon>Neoptera</taxon>
        <taxon>Endopterygota</taxon>
        <taxon>Lepidoptera</taxon>
        <taxon>Glossata</taxon>
        <taxon>Ditrysia</taxon>
        <taxon>Papilionoidea</taxon>
        <taxon>Nymphalidae</taxon>
        <taxon>Nymphalinae</taxon>
        <taxon>Vanessa</taxon>
    </lineage>
</organism>
<keyword evidence="2" id="KW-0645">Protease</keyword>
<dbReference type="InterPro" id="IPR001314">
    <property type="entry name" value="Peptidase_S1A"/>
</dbReference>
<evidence type="ECO:0000313" key="5">
    <source>
        <dbReference type="Proteomes" id="UP001652626"/>
    </source>
</evidence>
<name>A0ABM4ATM2_VANTA</name>
<reference evidence="6" key="1">
    <citation type="submission" date="2025-08" db="UniProtKB">
        <authorList>
            <consortium name="RefSeq"/>
        </authorList>
    </citation>
    <scope>IDENTIFICATION</scope>
    <source>
        <tissue evidence="6">Whole body</tissue>
    </source>
</reference>
<gene>
    <name evidence="6" type="primary">LOC113403172</name>
</gene>
<dbReference type="SUPFAM" id="SSF50494">
    <property type="entry name" value="Trypsin-like serine proteases"/>
    <property type="match status" value="1"/>
</dbReference>
<evidence type="ECO:0000256" key="3">
    <source>
        <dbReference type="SAM" id="SignalP"/>
    </source>
</evidence>
<keyword evidence="3" id="KW-0732">Signal</keyword>
<dbReference type="PANTHER" id="PTHR24260:SF136">
    <property type="entry name" value="GH08193P-RELATED"/>
    <property type="match status" value="1"/>
</dbReference>
<dbReference type="GeneID" id="113403172"/>
<dbReference type="PROSITE" id="PS00134">
    <property type="entry name" value="TRYPSIN_HIS"/>
    <property type="match status" value="1"/>
</dbReference>
<keyword evidence="1" id="KW-1015">Disulfide bond</keyword>
<dbReference type="PRINTS" id="PR00722">
    <property type="entry name" value="CHYMOTRYPSIN"/>
</dbReference>
<accession>A0ABM4ATM2</accession>
<keyword evidence="2" id="KW-0378">Hydrolase</keyword>
<dbReference type="SMART" id="SM00020">
    <property type="entry name" value="Tryp_SPc"/>
    <property type="match status" value="1"/>
</dbReference>